<proteinExistence type="predicted"/>
<dbReference type="Proteomes" id="UP000673691">
    <property type="component" value="Unassembled WGS sequence"/>
</dbReference>
<feature type="compositionally biased region" description="Basic and acidic residues" evidence="1">
    <location>
        <begin position="79"/>
        <end position="95"/>
    </location>
</feature>
<reference evidence="2 3" key="1">
    <citation type="journal article" name="Sci. Rep.">
        <title>Genome-scale phylogenetic analyses confirm Olpidium as the closest living zoosporic fungus to the non-flagellated, terrestrial fungi.</title>
        <authorList>
            <person name="Chang Y."/>
            <person name="Rochon D."/>
            <person name="Sekimoto S."/>
            <person name="Wang Y."/>
            <person name="Chovatia M."/>
            <person name="Sandor L."/>
            <person name="Salamov A."/>
            <person name="Grigoriev I.V."/>
            <person name="Stajich J.E."/>
            <person name="Spatafora J.W."/>
        </authorList>
    </citation>
    <scope>NUCLEOTIDE SEQUENCE [LARGE SCALE GENOMIC DNA]</scope>
    <source>
        <strain evidence="2">S191</strain>
    </source>
</reference>
<dbReference type="EMBL" id="JAEFCI010010522">
    <property type="protein sequence ID" value="KAG5457162.1"/>
    <property type="molecule type" value="Genomic_DNA"/>
</dbReference>
<evidence type="ECO:0000313" key="3">
    <source>
        <dbReference type="Proteomes" id="UP000673691"/>
    </source>
</evidence>
<feature type="compositionally biased region" description="Low complexity" evidence="1">
    <location>
        <begin position="147"/>
        <end position="173"/>
    </location>
</feature>
<dbReference type="AlphaFoldDB" id="A0A8H8DGK9"/>
<comment type="caution">
    <text evidence="2">The sequence shown here is derived from an EMBL/GenBank/DDBJ whole genome shotgun (WGS) entry which is preliminary data.</text>
</comment>
<feature type="compositionally biased region" description="Low complexity" evidence="1">
    <location>
        <begin position="39"/>
        <end position="51"/>
    </location>
</feature>
<sequence length="409" mass="42199">MLANESAATADAAAAADTPGAAPADGVGGEPLMGVALLPPCRSSPSSPSSPAQIPVLAVSPGDSDSEEDSAERVCQSRGRREVVVEKSGEANRWPEEEEEEEEEEGDEEGGAEETTQAVHVAPGPYAAAAAAEVVVQDPPDEGEKTAGGANRGRTAAARDGGAEAAAAGTTFAPPDSRTGEPMVDVVLDEEAAAGGQTETVSATAPAAAFAAVSSETEPDRPPPPPHPSPQAGAPFDGVGVAATTHDRQGRRENNAPSPLLEFRCRVRCVAPGLATKLKRLVERHHAGGCVRRVSENDGRLDLEKSVTELVIVGPPSCAIRACAAVKSVLRSDYLIQIVSAEPTELSRRPPSWTATVDYDGFTTSEAEDDAAAAADSEVDYLNVKHRDALLPSEILSSGGLLKTVAFYM</sequence>
<organism evidence="2 3">
    <name type="scientific">Olpidium bornovanus</name>
    <dbReference type="NCBI Taxonomy" id="278681"/>
    <lineage>
        <taxon>Eukaryota</taxon>
        <taxon>Fungi</taxon>
        <taxon>Fungi incertae sedis</taxon>
        <taxon>Olpidiomycota</taxon>
        <taxon>Olpidiomycotina</taxon>
        <taxon>Olpidiomycetes</taxon>
        <taxon>Olpidiales</taxon>
        <taxon>Olpidiaceae</taxon>
        <taxon>Olpidium</taxon>
    </lineage>
</organism>
<protein>
    <submittedName>
        <fullName evidence="2">Uncharacterized protein</fullName>
    </submittedName>
</protein>
<name>A0A8H8DGK9_9FUNG</name>
<feature type="compositionally biased region" description="Low complexity" evidence="1">
    <location>
        <begin position="118"/>
        <end position="138"/>
    </location>
</feature>
<evidence type="ECO:0000313" key="2">
    <source>
        <dbReference type="EMBL" id="KAG5457162.1"/>
    </source>
</evidence>
<feature type="non-terminal residue" evidence="2">
    <location>
        <position position="409"/>
    </location>
</feature>
<feature type="region of interest" description="Disordered" evidence="1">
    <location>
        <begin position="194"/>
        <end position="240"/>
    </location>
</feature>
<feature type="compositionally biased region" description="Low complexity" evidence="1">
    <location>
        <begin position="7"/>
        <end position="25"/>
    </location>
</feature>
<evidence type="ECO:0000256" key="1">
    <source>
        <dbReference type="SAM" id="MobiDB-lite"/>
    </source>
</evidence>
<feature type="compositionally biased region" description="Low complexity" evidence="1">
    <location>
        <begin position="198"/>
        <end position="216"/>
    </location>
</feature>
<feature type="region of interest" description="Disordered" evidence="1">
    <location>
        <begin position="1"/>
        <end position="181"/>
    </location>
</feature>
<keyword evidence="3" id="KW-1185">Reference proteome</keyword>
<feature type="compositionally biased region" description="Acidic residues" evidence="1">
    <location>
        <begin position="96"/>
        <end position="112"/>
    </location>
</feature>
<accession>A0A8H8DGK9</accession>
<gene>
    <name evidence="2" type="ORF">BJ554DRAFT_2897</name>
</gene>